<evidence type="ECO:0000313" key="4">
    <source>
        <dbReference type="RefSeq" id="XP_005107988.1"/>
    </source>
</evidence>
<feature type="domain" description="Integrase catalytic" evidence="2">
    <location>
        <begin position="19"/>
        <end position="149"/>
    </location>
</feature>
<gene>
    <name evidence="4" type="primary">LOC101858359</name>
</gene>
<name>A0ABM0K3M4_APLCA</name>
<feature type="compositionally biased region" description="Basic residues" evidence="1">
    <location>
        <begin position="136"/>
        <end position="149"/>
    </location>
</feature>
<feature type="region of interest" description="Disordered" evidence="1">
    <location>
        <begin position="113"/>
        <end position="149"/>
    </location>
</feature>
<dbReference type="SUPFAM" id="SSF53098">
    <property type="entry name" value="Ribonuclease H-like"/>
    <property type="match status" value="1"/>
</dbReference>
<reference evidence="4" key="1">
    <citation type="submission" date="2025-08" db="UniProtKB">
        <authorList>
            <consortium name="RefSeq"/>
        </authorList>
    </citation>
    <scope>IDENTIFICATION</scope>
</reference>
<evidence type="ECO:0000259" key="2">
    <source>
        <dbReference type="PROSITE" id="PS50994"/>
    </source>
</evidence>
<dbReference type="GeneID" id="101858359"/>
<evidence type="ECO:0000256" key="1">
    <source>
        <dbReference type="SAM" id="MobiDB-lite"/>
    </source>
</evidence>
<organism evidence="3 4">
    <name type="scientific">Aplysia californica</name>
    <name type="common">California sea hare</name>
    <dbReference type="NCBI Taxonomy" id="6500"/>
    <lineage>
        <taxon>Eukaryota</taxon>
        <taxon>Metazoa</taxon>
        <taxon>Spiralia</taxon>
        <taxon>Lophotrochozoa</taxon>
        <taxon>Mollusca</taxon>
        <taxon>Gastropoda</taxon>
        <taxon>Heterobranchia</taxon>
        <taxon>Euthyneura</taxon>
        <taxon>Tectipleura</taxon>
        <taxon>Aplysiida</taxon>
        <taxon>Aplysioidea</taxon>
        <taxon>Aplysiidae</taxon>
        <taxon>Aplysia</taxon>
    </lineage>
</organism>
<dbReference type="InterPro" id="IPR036397">
    <property type="entry name" value="RNaseH_sf"/>
</dbReference>
<dbReference type="InterPro" id="IPR012337">
    <property type="entry name" value="RNaseH-like_sf"/>
</dbReference>
<evidence type="ECO:0000313" key="3">
    <source>
        <dbReference type="Proteomes" id="UP000694888"/>
    </source>
</evidence>
<dbReference type="InterPro" id="IPR001584">
    <property type="entry name" value="Integrase_cat-core"/>
</dbReference>
<dbReference type="RefSeq" id="XP_005107988.1">
    <property type="nucleotide sequence ID" value="XM_005107931.1"/>
</dbReference>
<keyword evidence="3" id="KW-1185">Reference proteome</keyword>
<dbReference type="PANTHER" id="PTHR37984:SF8">
    <property type="entry name" value="CCHC-TYPE DOMAIN-CONTAINING PROTEIN"/>
    <property type="match status" value="1"/>
</dbReference>
<dbReference type="PROSITE" id="PS50994">
    <property type="entry name" value="INTEGRASE"/>
    <property type="match status" value="1"/>
</dbReference>
<dbReference type="InterPro" id="IPR050951">
    <property type="entry name" value="Retrovirus_Pol_polyprotein"/>
</dbReference>
<dbReference type="Proteomes" id="UP000694888">
    <property type="component" value="Unplaced"/>
</dbReference>
<accession>A0ABM0K3M4</accession>
<dbReference type="Pfam" id="PF00665">
    <property type="entry name" value="rve"/>
    <property type="match status" value="1"/>
</dbReference>
<proteinExistence type="predicted"/>
<dbReference type="Gene3D" id="3.30.420.10">
    <property type="entry name" value="Ribonuclease H-like superfamily/Ribonuclease H"/>
    <property type="match status" value="1"/>
</dbReference>
<dbReference type="PANTHER" id="PTHR37984">
    <property type="entry name" value="PROTEIN CBG26694"/>
    <property type="match status" value="1"/>
</dbReference>
<sequence length="149" mass="16760">MSAEIKAMAGNCKTCQALKPANPRDTMTQHNQGTYSREKIVCDLMEIDGRNYLLTVDCFSNFAEADYLTNTESQSIIMKLKGHFARFGIPKVVVTDCGSQFVAQEFSKFAEKRGFRHETSSPGHPRSNGRAELGVKNKKYTMKKANRQK</sequence>
<protein>
    <submittedName>
        <fullName evidence="4">Uncharacterized protein LOC101858359</fullName>
    </submittedName>
</protein>